<dbReference type="KEGG" id="cee:CENDO_10890"/>
<dbReference type="OrthoDB" id="4422850at2"/>
<keyword evidence="1" id="KW-0472">Membrane</keyword>
<evidence type="ECO:0000256" key="1">
    <source>
        <dbReference type="SAM" id="Phobius"/>
    </source>
</evidence>
<feature type="transmembrane region" description="Helical" evidence="1">
    <location>
        <begin position="6"/>
        <end position="25"/>
    </location>
</feature>
<protein>
    <submittedName>
        <fullName evidence="2">Uncharacterized protein</fullName>
    </submittedName>
</protein>
<dbReference type="AlphaFoldDB" id="A0A4V1CEV5"/>
<gene>
    <name evidence="2" type="ORF">CENDO_10890</name>
</gene>
<organism evidence="2 3">
    <name type="scientific">Corynebacterium endometrii</name>
    <dbReference type="NCBI Taxonomy" id="2488819"/>
    <lineage>
        <taxon>Bacteria</taxon>
        <taxon>Bacillati</taxon>
        <taxon>Actinomycetota</taxon>
        <taxon>Actinomycetes</taxon>
        <taxon>Mycobacteriales</taxon>
        <taxon>Corynebacteriaceae</taxon>
        <taxon>Corynebacterium</taxon>
    </lineage>
</organism>
<evidence type="ECO:0000313" key="3">
    <source>
        <dbReference type="Proteomes" id="UP000296352"/>
    </source>
</evidence>
<proteinExistence type="predicted"/>
<feature type="transmembrane region" description="Helical" evidence="1">
    <location>
        <begin position="32"/>
        <end position="58"/>
    </location>
</feature>
<accession>A0A4V1CEV5</accession>
<dbReference type="EMBL" id="CP039247">
    <property type="protein sequence ID" value="QCB29428.1"/>
    <property type="molecule type" value="Genomic_DNA"/>
</dbReference>
<reference evidence="2 3" key="1">
    <citation type="submission" date="2019-04" db="EMBL/GenBank/DDBJ databases">
        <title>Corynebacterium endometrii sp. nov., isolated from the uterus of a cow with endometritis.</title>
        <authorList>
            <person name="Ballas P."/>
            <person name="Ruckert C."/>
            <person name="Wagener K."/>
            <person name="Drillich M."/>
            <person name="Kaempfer P."/>
            <person name="Busse H.-J."/>
            <person name="Ehling-Schulz M."/>
        </authorList>
    </citation>
    <scope>NUCLEOTIDE SEQUENCE [LARGE SCALE GENOMIC DNA]</scope>
    <source>
        <strain evidence="2 3">LMM-1653</strain>
    </source>
</reference>
<name>A0A4V1CEV5_9CORY</name>
<evidence type="ECO:0000313" key="2">
    <source>
        <dbReference type="EMBL" id="QCB29428.1"/>
    </source>
</evidence>
<keyword evidence="1" id="KW-1133">Transmembrane helix</keyword>
<dbReference type="RefSeq" id="WP_136142014.1">
    <property type="nucleotide sequence ID" value="NZ_CP039247.1"/>
</dbReference>
<dbReference type="Proteomes" id="UP000296352">
    <property type="component" value="Chromosome"/>
</dbReference>
<sequence>MTVTIIGIVSIFLGFCCVMASFYFFRTRADRTLSYVFGALAFVLLTLIPVTSAVFWAATAGGTAG</sequence>
<keyword evidence="1" id="KW-0812">Transmembrane</keyword>
<keyword evidence="3" id="KW-1185">Reference proteome</keyword>